<dbReference type="EMBL" id="ACPB03025522">
    <property type="status" value="NOT_ANNOTATED_CDS"/>
    <property type="molecule type" value="Genomic_DNA"/>
</dbReference>
<organism evidence="2 3">
    <name type="scientific">Rhodnius prolixus</name>
    <name type="common">Triatomid bug</name>
    <dbReference type="NCBI Taxonomy" id="13249"/>
    <lineage>
        <taxon>Eukaryota</taxon>
        <taxon>Metazoa</taxon>
        <taxon>Ecdysozoa</taxon>
        <taxon>Arthropoda</taxon>
        <taxon>Hexapoda</taxon>
        <taxon>Insecta</taxon>
        <taxon>Pterygota</taxon>
        <taxon>Neoptera</taxon>
        <taxon>Paraneoptera</taxon>
        <taxon>Hemiptera</taxon>
        <taxon>Heteroptera</taxon>
        <taxon>Panheteroptera</taxon>
        <taxon>Cimicomorpha</taxon>
        <taxon>Reduviidae</taxon>
        <taxon>Triatominae</taxon>
        <taxon>Rhodnius</taxon>
    </lineage>
</organism>
<accession>T1ICD6</accession>
<protein>
    <submittedName>
        <fullName evidence="2">Uncharacterized protein</fullName>
    </submittedName>
</protein>
<name>T1ICD6_RHOPR</name>
<proteinExistence type="predicted"/>
<keyword evidence="3" id="KW-1185">Reference proteome</keyword>
<feature type="region of interest" description="Disordered" evidence="1">
    <location>
        <begin position="1"/>
        <end position="71"/>
    </location>
</feature>
<evidence type="ECO:0000313" key="2">
    <source>
        <dbReference type="EnsemblMetazoa" id="RPRC013956-PA"/>
    </source>
</evidence>
<feature type="compositionally biased region" description="Polar residues" evidence="1">
    <location>
        <begin position="15"/>
        <end position="24"/>
    </location>
</feature>
<evidence type="ECO:0000256" key="1">
    <source>
        <dbReference type="SAM" id="MobiDB-lite"/>
    </source>
</evidence>
<reference evidence="2" key="1">
    <citation type="submission" date="2015-05" db="UniProtKB">
        <authorList>
            <consortium name="EnsemblMetazoa"/>
        </authorList>
    </citation>
    <scope>IDENTIFICATION</scope>
</reference>
<dbReference type="InParanoid" id="T1ICD6"/>
<dbReference type="AlphaFoldDB" id="T1ICD6"/>
<dbReference type="EnsemblMetazoa" id="RPRC013956-RA">
    <property type="protein sequence ID" value="RPRC013956-PA"/>
    <property type="gene ID" value="RPRC013956"/>
</dbReference>
<dbReference type="VEuPathDB" id="VectorBase:RPRC013956"/>
<sequence length="101" mass="11141">MALSDTDMGGVFTSGDESTTSSVNKPKRSSEMAKLSPWKGKLKKQSKKTVPVPSPPLTRQRGVLSQSTSLQQISFPQQQQQQNVQYVSDFATHNKFSVLPE</sequence>
<dbReference type="HOGENOM" id="CLU_159710_0_0_1"/>
<evidence type="ECO:0000313" key="3">
    <source>
        <dbReference type="Proteomes" id="UP000015103"/>
    </source>
</evidence>
<dbReference type="Proteomes" id="UP000015103">
    <property type="component" value="Unassembled WGS sequence"/>
</dbReference>